<name>A0ACB8QF00_9AGAM</name>
<reference evidence="1" key="2">
    <citation type="journal article" date="2022" name="New Phytol.">
        <title>Evolutionary transition to the ectomycorrhizal habit in the genomes of a hyperdiverse lineage of mushroom-forming fungi.</title>
        <authorList>
            <person name="Looney B."/>
            <person name="Miyauchi S."/>
            <person name="Morin E."/>
            <person name="Drula E."/>
            <person name="Courty P.E."/>
            <person name="Kohler A."/>
            <person name="Kuo A."/>
            <person name="LaButti K."/>
            <person name="Pangilinan J."/>
            <person name="Lipzen A."/>
            <person name="Riley R."/>
            <person name="Andreopoulos W."/>
            <person name="He G."/>
            <person name="Johnson J."/>
            <person name="Nolan M."/>
            <person name="Tritt A."/>
            <person name="Barry K.W."/>
            <person name="Grigoriev I.V."/>
            <person name="Nagy L.G."/>
            <person name="Hibbett D."/>
            <person name="Henrissat B."/>
            <person name="Matheny P.B."/>
            <person name="Labbe J."/>
            <person name="Martin F.M."/>
        </authorList>
    </citation>
    <scope>NUCLEOTIDE SEQUENCE</scope>
    <source>
        <strain evidence="1">EC-137</strain>
    </source>
</reference>
<evidence type="ECO:0000313" key="1">
    <source>
        <dbReference type="EMBL" id="KAI0030185.1"/>
    </source>
</evidence>
<evidence type="ECO:0000313" key="2">
    <source>
        <dbReference type="Proteomes" id="UP000814128"/>
    </source>
</evidence>
<organism evidence="1 2">
    <name type="scientific">Vararia minispora EC-137</name>
    <dbReference type="NCBI Taxonomy" id="1314806"/>
    <lineage>
        <taxon>Eukaryota</taxon>
        <taxon>Fungi</taxon>
        <taxon>Dikarya</taxon>
        <taxon>Basidiomycota</taxon>
        <taxon>Agaricomycotina</taxon>
        <taxon>Agaricomycetes</taxon>
        <taxon>Russulales</taxon>
        <taxon>Lachnocladiaceae</taxon>
        <taxon>Vararia</taxon>
    </lineage>
</organism>
<comment type="caution">
    <text evidence="1">The sequence shown here is derived from an EMBL/GenBank/DDBJ whole genome shotgun (WGS) entry which is preliminary data.</text>
</comment>
<keyword evidence="1" id="KW-0378">Hydrolase</keyword>
<accession>A0ACB8QF00</accession>
<gene>
    <name evidence="1" type="ORF">K488DRAFT_54780</name>
</gene>
<reference evidence="1" key="1">
    <citation type="submission" date="2021-02" db="EMBL/GenBank/DDBJ databases">
        <authorList>
            <consortium name="DOE Joint Genome Institute"/>
            <person name="Ahrendt S."/>
            <person name="Looney B.P."/>
            <person name="Miyauchi S."/>
            <person name="Morin E."/>
            <person name="Drula E."/>
            <person name="Courty P.E."/>
            <person name="Chicoki N."/>
            <person name="Fauchery L."/>
            <person name="Kohler A."/>
            <person name="Kuo A."/>
            <person name="Labutti K."/>
            <person name="Pangilinan J."/>
            <person name="Lipzen A."/>
            <person name="Riley R."/>
            <person name="Andreopoulos W."/>
            <person name="He G."/>
            <person name="Johnson J."/>
            <person name="Barry K.W."/>
            <person name="Grigoriev I.V."/>
            <person name="Nagy L."/>
            <person name="Hibbett D."/>
            <person name="Henrissat B."/>
            <person name="Matheny P.B."/>
            <person name="Labbe J."/>
            <person name="Martin F."/>
        </authorList>
    </citation>
    <scope>NUCLEOTIDE SEQUENCE</scope>
    <source>
        <strain evidence="1">EC-137</strain>
    </source>
</reference>
<sequence length="676" mass="70446">MARASVRLLALALLPALAAAQTVYYPKGQVIMGGQGNSQPTTTTTATTGAVTFTGAAAYNPTTLSAPAAPTGLTTQFTVPLFQGGMTNMSIPIPSNFMGFSIEMSVFNQYRPSLLNIPFLNLVANVAARAGSMQIRVGGNSQETAELVGSIANGNGSIISKDLQNVFNHNTPPIMYTADLFYLMNNISNLVPIAWYMGIPFFNVTPVDFNLAVHAEQILGNRLIALQSGNEPDLYAQGGRNHRPVGYAPQNYSDEIGSMISQAQSSGMPRQNDIWLVGSVSTANTDPLFSPDAVWATGLVNTYLQQIHTMSVERYPNNNCAAVFNTGAPIVDPQSVLGSYLSHAATYALQQQYAASAGVAVGAGKPLVMFETNTASCNGFVGISDAFVGALWAVDWAMSLAAGNFSGVLFHFGGQSSFYNPFTPPPGNQTKFRQWTVGPVYYSTLVVAEALGKNNQSQVVDLFANGNNALTPAWAIYEAGTPKKVLLINYASDPSGASTITASIQIGGGSTGQAAANPGSVRVKRLTAPSVVAKGAFTWAGQTFGNAFESDGRPAGTPQVDTVQCDPNNGCAVQVPAGSLALVFLTNDAFAPEDATGSASAATFSTSTHAAQTLNTATIDLAVLATSNGHGNVNNLQYATSPGSRSGAVAARAVGPMLGAFVIGVAGLVLGIRRWM</sequence>
<dbReference type="Proteomes" id="UP000814128">
    <property type="component" value="Unassembled WGS sequence"/>
</dbReference>
<protein>
    <submittedName>
        <fullName evidence="1">Glycoside hydrolase family 79 protein</fullName>
    </submittedName>
</protein>
<keyword evidence="2" id="KW-1185">Reference proteome</keyword>
<proteinExistence type="predicted"/>
<dbReference type="EMBL" id="MU273635">
    <property type="protein sequence ID" value="KAI0030185.1"/>
    <property type="molecule type" value="Genomic_DNA"/>
</dbReference>